<accession>A0A1W0X5T7</accession>
<comment type="caution">
    <text evidence="2">The sequence shown here is derived from an EMBL/GenBank/DDBJ whole genome shotgun (WGS) entry which is preliminary data.</text>
</comment>
<organism evidence="2 3">
    <name type="scientific">Hypsibius exemplaris</name>
    <name type="common">Freshwater tardigrade</name>
    <dbReference type="NCBI Taxonomy" id="2072580"/>
    <lineage>
        <taxon>Eukaryota</taxon>
        <taxon>Metazoa</taxon>
        <taxon>Ecdysozoa</taxon>
        <taxon>Tardigrada</taxon>
        <taxon>Eutardigrada</taxon>
        <taxon>Parachela</taxon>
        <taxon>Hypsibioidea</taxon>
        <taxon>Hypsibiidae</taxon>
        <taxon>Hypsibius</taxon>
    </lineage>
</organism>
<dbReference type="Proteomes" id="UP000192578">
    <property type="component" value="Unassembled WGS sequence"/>
</dbReference>
<feature type="chain" id="PRO_5013139584" evidence="1">
    <location>
        <begin position="28"/>
        <end position="295"/>
    </location>
</feature>
<dbReference type="AlphaFoldDB" id="A0A1W0X5T7"/>
<feature type="signal peptide" evidence="1">
    <location>
        <begin position="1"/>
        <end position="27"/>
    </location>
</feature>
<evidence type="ECO:0000313" key="3">
    <source>
        <dbReference type="Proteomes" id="UP000192578"/>
    </source>
</evidence>
<name>A0A1W0X5T7_HYPEX</name>
<evidence type="ECO:0000256" key="1">
    <source>
        <dbReference type="SAM" id="SignalP"/>
    </source>
</evidence>
<keyword evidence="3" id="KW-1185">Reference proteome</keyword>
<keyword evidence="1" id="KW-0732">Signal</keyword>
<dbReference type="EMBL" id="MTYJ01000016">
    <property type="protein sequence ID" value="OQV22710.1"/>
    <property type="molecule type" value="Genomic_DNA"/>
</dbReference>
<sequence>MKIPFQSALIGSQVMLLLLLLGSLANAILPNNYESKTYLEKMAILWGNFVNDPYPINQDGNYPPAKVTEQTVGELIFNATFLKECRFFSEDSDELLNGRPEIISPTGVIGQFELIVSPGSPYTGVFSSGSYPALGRLSGQPDGTLSQANPPKPFFAMKFLYNGKRTENLFSGYNTLGQFTLDKSTSFFLNEMTTGYDTTLDGGVDPAHDMLIATLREVLANLPGGPRDRPQNTNPPFGRIWRSYKCRAPKRARTYAPFRIVFTPTAEAKVFRQTEVNYRAQMVREFSADTHLFTR</sequence>
<reference evidence="3" key="1">
    <citation type="submission" date="2017-01" db="EMBL/GenBank/DDBJ databases">
        <title>Comparative genomics of anhydrobiosis in the tardigrade Hypsibius dujardini.</title>
        <authorList>
            <person name="Yoshida Y."/>
            <person name="Koutsovoulos G."/>
            <person name="Laetsch D."/>
            <person name="Stevens L."/>
            <person name="Kumar S."/>
            <person name="Horikawa D."/>
            <person name="Ishino K."/>
            <person name="Komine S."/>
            <person name="Tomita M."/>
            <person name="Blaxter M."/>
            <person name="Arakawa K."/>
        </authorList>
    </citation>
    <scope>NUCLEOTIDE SEQUENCE [LARGE SCALE GENOMIC DNA]</scope>
    <source>
        <strain evidence="3">Z151</strain>
    </source>
</reference>
<gene>
    <name evidence="2" type="ORF">BV898_03539</name>
</gene>
<evidence type="ECO:0000313" key="2">
    <source>
        <dbReference type="EMBL" id="OQV22710.1"/>
    </source>
</evidence>
<protein>
    <submittedName>
        <fullName evidence="2">Uncharacterized protein</fullName>
    </submittedName>
</protein>
<proteinExistence type="predicted"/>